<evidence type="ECO:0000313" key="3">
    <source>
        <dbReference type="EMBL" id="QGG80371.1"/>
    </source>
</evidence>
<feature type="transmembrane region" description="Helical" evidence="1">
    <location>
        <begin position="89"/>
        <end position="114"/>
    </location>
</feature>
<dbReference type="InterPro" id="IPR036259">
    <property type="entry name" value="MFS_trans_sf"/>
</dbReference>
<evidence type="ECO:0000256" key="1">
    <source>
        <dbReference type="SAM" id="Phobius"/>
    </source>
</evidence>
<proteinExistence type="predicted"/>
<keyword evidence="1" id="KW-0472">Membrane</keyword>
<evidence type="ECO:0000313" key="4">
    <source>
        <dbReference type="Proteomes" id="UP000388235"/>
    </source>
</evidence>
<keyword evidence="1" id="KW-1133">Transmembrane helix</keyword>
<dbReference type="KEGG" id="llp:GH975_07225"/>
<dbReference type="EMBL" id="CP045871">
    <property type="protein sequence ID" value="QGG80371.1"/>
    <property type="molecule type" value="Genomic_DNA"/>
</dbReference>
<dbReference type="PANTHER" id="PTHR42208:SF1">
    <property type="entry name" value="HEAVY METAL TRANSPORTER"/>
    <property type="match status" value="1"/>
</dbReference>
<accession>A0A5Q2QDD5</accession>
<sequence length="236" mass="24118">MMIRHTTPRLTSKRMIESLIAGVLIGLAGTAHCLAMCGPLAASVSLNFSPDRRLGRANLTTLMWIGAGKVGLYTLLGALAGVAGQQLMLAGALMPLLLISGLFLIAMGLYGFGIAPPTRLFRHLLTPISAPLHTISRRVTPINSAARALAWGMAWGLLPCGLVYAALGWSLTQPNPLAGAAGMLGFGLGTLPAALGSGYLGSRLGRAIKTGGAARISGAVLIAMGLLSITLGVAQG</sequence>
<dbReference type="SUPFAM" id="SSF103473">
    <property type="entry name" value="MFS general substrate transporter"/>
    <property type="match status" value="1"/>
</dbReference>
<feature type="domain" description="Urease accessory protein UreH-like transmembrane" evidence="2">
    <location>
        <begin position="23"/>
        <end position="226"/>
    </location>
</feature>
<feature type="transmembrane region" description="Helical" evidence="1">
    <location>
        <begin position="148"/>
        <end position="171"/>
    </location>
</feature>
<evidence type="ECO:0000259" key="2">
    <source>
        <dbReference type="Pfam" id="PF13386"/>
    </source>
</evidence>
<dbReference type="OrthoDB" id="9798690at2"/>
<dbReference type="Proteomes" id="UP000388235">
    <property type="component" value="Chromosome"/>
</dbReference>
<feature type="transmembrane region" description="Helical" evidence="1">
    <location>
        <begin position="61"/>
        <end position="82"/>
    </location>
</feature>
<dbReference type="InterPro" id="IPR039447">
    <property type="entry name" value="UreH-like_TM_dom"/>
</dbReference>
<organism evidence="3 4">
    <name type="scientific">Litorivicinus lipolyticus</name>
    <dbReference type="NCBI Taxonomy" id="418701"/>
    <lineage>
        <taxon>Bacteria</taxon>
        <taxon>Pseudomonadati</taxon>
        <taxon>Pseudomonadota</taxon>
        <taxon>Gammaproteobacteria</taxon>
        <taxon>Oceanospirillales</taxon>
        <taxon>Litorivicinaceae</taxon>
        <taxon>Litorivicinus</taxon>
    </lineage>
</organism>
<name>A0A5Q2QDD5_9GAMM</name>
<feature type="transmembrane region" description="Helical" evidence="1">
    <location>
        <begin position="212"/>
        <end position="234"/>
    </location>
</feature>
<keyword evidence="4" id="KW-1185">Reference proteome</keyword>
<dbReference type="PANTHER" id="PTHR42208">
    <property type="entry name" value="HEAVY METAL TRANSPORTER-RELATED"/>
    <property type="match status" value="1"/>
</dbReference>
<feature type="transmembrane region" description="Helical" evidence="1">
    <location>
        <begin position="177"/>
        <end position="200"/>
    </location>
</feature>
<reference evidence="3 4" key="1">
    <citation type="submission" date="2019-11" db="EMBL/GenBank/DDBJ databases">
        <authorList>
            <person name="Khan S.A."/>
            <person name="Jeon C.O."/>
            <person name="Chun B.H."/>
        </authorList>
    </citation>
    <scope>NUCLEOTIDE SEQUENCE [LARGE SCALE GENOMIC DNA]</scope>
    <source>
        <strain evidence="3 4">IMCC 1097</strain>
    </source>
</reference>
<dbReference type="AlphaFoldDB" id="A0A5Q2QDD5"/>
<dbReference type="Pfam" id="PF13386">
    <property type="entry name" value="DsbD_2"/>
    <property type="match status" value="1"/>
</dbReference>
<gene>
    <name evidence="3" type="ORF">GH975_07225</name>
</gene>
<protein>
    <recommendedName>
        <fullName evidence="2">Urease accessory protein UreH-like transmembrane domain-containing protein</fullName>
    </recommendedName>
</protein>
<keyword evidence="1" id="KW-0812">Transmembrane</keyword>